<reference evidence="11 12" key="1">
    <citation type="submission" date="2018-06" db="EMBL/GenBank/DDBJ databases">
        <title>Comparative genomics of downy mildews reveals potential adaptations to biotrophy.</title>
        <authorList>
            <person name="Fletcher K."/>
            <person name="Klosterman S.J."/>
            <person name="Derevnina L."/>
            <person name="Martin F."/>
            <person name="Koike S."/>
            <person name="Reyes Chin-Wo S."/>
            <person name="Mou B."/>
            <person name="Michelmore R."/>
        </authorList>
    </citation>
    <scope>NUCLEOTIDE SEQUENCE [LARGE SCALE GENOMIC DNA]</scope>
    <source>
        <strain evidence="10 12">R13</strain>
        <strain evidence="9 11">R14</strain>
    </source>
</reference>
<evidence type="ECO:0000313" key="12">
    <source>
        <dbReference type="Proteomes" id="UP000286097"/>
    </source>
</evidence>
<dbReference type="Proteomes" id="UP000286097">
    <property type="component" value="Unassembled WGS sequence"/>
</dbReference>
<dbReference type="InterPro" id="IPR007305">
    <property type="entry name" value="Vesicle_transpt_Got1/SFT2"/>
</dbReference>
<keyword evidence="5 8" id="KW-1133">Transmembrane helix</keyword>
<evidence type="ECO:0000256" key="3">
    <source>
        <dbReference type="ARBA" id="ARBA00022692"/>
    </source>
</evidence>
<feature type="transmembrane region" description="Helical" evidence="8">
    <location>
        <begin position="138"/>
        <end position="158"/>
    </location>
</feature>
<dbReference type="EMBL" id="QKXF01000146">
    <property type="protein sequence ID" value="RQM15699.1"/>
    <property type="molecule type" value="Genomic_DNA"/>
</dbReference>
<evidence type="ECO:0000313" key="10">
    <source>
        <dbReference type="EMBL" id="RQM15699.1"/>
    </source>
</evidence>
<dbReference type="GO" id="GO:0016192">
    <property type="term" value="P:vesicle-mediated transport"/>
    <property type="evidence" value="ECO:0007669"/>
    <property type="project" value="InterPro"/>
</dbReference>
<evidence type="ECO:0000256" key="2">
    <source>
        <dbReference type="ARBA" id="ARBA00022448"/>
    </source>
</evidence>
<dbReference type="Proteomes" id="UP000282087">
    <property type="component" value="Unassembled WGS sequence"/>
</dbReference>
<evidence type="ECO:0000256" key="8">
    <source>
        <dbReference type="RuleBase" id="RU363111"/>
    </source>
</evidence>
<keyword evidence="6 8" id="KW-0472">Membrane</keyword>
<proteinExistence type="inferred from homology"/>
<evidence type="ECO:0000313" key="9">
    <source>
        <dbReference type="EMBL" id="RMX65732.1"/>
    </source>
</evidence>
<dbReference type="GO" id="GO:0012505">
    <property type="term" value="C:endomembrane system"/>
    <property type="evidence" value="ECO:0007669"/>
    <property type="project" value="UniProtKB-ARBA"/>
</dbReference>
<comment type="caution">
    <text evidence="9">The sequence shown here is derived from an EMBL/GenBank/DDBJ whole genome shotgun (WGS) entry which is preliminary data.</text>
</comment>
<keyword evidence="2 8" id="KW-0813">Transport</keyword>
<feature type="transmembrane region" description="Helical" evidence="8">
    <location>
        <begin position="44"/>
        <end position="65"/>
    </location>
</feature>
<keyword evidence="4 8" id="KW-0653">Protein transport</keyword>
<feature type="transmembrane region" description="Helical" evidence="8">
    <location>
        <begin position="77"/>
        <end position="98"/>
    </location>
</feature>
<dbReference type="GO" id="GO:0005737">
    <property type="term" value="C:cytoplasm"/>
    <property type="evidence" value="ECO:0007669"/>
    <property type="project" value="UniProtKB-ARBA"/>
</dbReference>
<evidence type="ECO:0000313" key="11">
    <source>
        <dbReference type="Proteomes" id="UP000282087"/>
    </source>
</evidence>
<feature type="transmembrane region" description="Helical" evidence="8">
    <location>
        <begin position="110"/>
        <end position="132"/>
    </location>
</feature>
<dbReference type="PANTHER" id="PTHR23137:SF6">
    <property type="entry name" value="VESICLE TRANSPORT PROTEIN"/>
    <property type="match status" value="1"/>
</dbReference>
<dbReference type="AlphaFoldDB" id="A0A3M6VHD9"/>
<accession>A0A3M6VHD9</accession>
<evidence type="ECO:0000256" key="5">
    <source>
        <dbReference type="ARBA" id="ARBA00022989"/>
    </source>
</evidence>
<comment type="subcellular location">
    <subcellularLocation>
        <location evidence="1 8">Membrane</location>
        <topology evidence="1 8">Multi-pass membrane protein</topology>
    </subcellularLocation>
</comment>
<sequence>MMDAFREHKQKLLDPESGPSPVQSSPNASGNFWLCPSLSYQERVIGCLTCFMLGFLLSLGSTFRLARLVHGNPAPFAVGYTIGNLLSIGCTTFFVGPWKQIQTMFHAKRRYSAVVYVVFIFVTLLFCFSHHIHHRLLLVLLSVLVQFLALVWYTLSYVPYGRSIAMSCCKRTFGLVSDDDI</sequence>
<organism evidence="9 11">
    <name type="scientific">Peronospora effusa</name>
    <dbReference type="NCBI Taxonomy" id="542832"/>
    <lineage>
        <taxon>Eukaryota</taxon>
        <taxon>Sar</taxon>
        <taxon>Stramenopiles</taxon>
        <taxon>Oomycota</taxon>
        <taxon>Peronosporomycetes</taxon>
        <taxon>Peronosporales</taxon>
        <taxon>Peronosporaceae</taxon>
        <taxon>Peronospora</taxon>
    </lineage>
</organism>
<keyword evidence="11" id="KW-1185">Reference proteome</keyword>
<name>A0A3M6VHD9_9STRA</name>
<dbReference type="GO" id="GO:0015031">
    <property type="term" value="P:protein transport"/>
    <property type="evidence" value="ECO:0007669"/>
    <property type="project" value="UniProtKB-KW"/>
</dbReference>
<evidence type="ECO:0000256" key="4">
    <source>
        <dbReference type="ARBA" id="ARBA00022927"/>
    </source>
</evidence>
<protein>
    <recommendedName>
        <fullName evidence="8">Vesicle transport protein</fullName>
    </recommendedName>
</protein>
<keyword evidence="3 8" id="KW-0812">Transmembrane</keyword>
<dbReference type="VEuPathDB" id="FungiDB:DD237_004051"/>
<gene>
    <name evidence="10" type="ORF">DD237_004051</name>
    <name evidence="9" type="ORF">DD238_003615</name>
</gene>
<dbReference type="OrthoDB" id="73614at2759"/>
<dbReference type="Pfam" id="PF04178">
    <property type="entry name" value="Got1"/>
    <property type="match status" value="1"/>
</dbReference>
<dbReference type="EMBL" id="QLLG01000232">
    <property type="protein sequence ID" value="RMX65732.1"/>
    <property type="molecule type" value="Genomic_DNA"/>
</dbReference>
<comment type="similarity">
    <text evidence="7 8">Belongs to the SFT2 family.</text>
</comment>
<dbReference type="InterPro" id="IPR011691">
    <property type="entry name" value="Vesicle_transpt_SFT2"/>
</dbReference>
<dbReference type="GO" id="GO:0016020">
    <property type="term" value="C:membrane"/>
    <property type="evidence" value="ECO:0007669"/>
    <property type="project" value="UniProtKB-SubCell"/>
</dbReference>
<dbReference type="STRING" id="542832.A0A3M6VHD9"/>
<evidence type="ECO:0000256" key="6">
    <source>
        <dbReference type="ARBA" id="ARBA00023136"/>
    </source>
</evidence>
<comment type="function">
    <text evidence="8">May be involved in fusion of retrograde transport vesicles derived from an endocytic compartment with the Golgi complex.</text>
</comment>
<dbReference type="PANTHER" id="PTHR23137">
    <property type="entry name" value="VESICLE TRANSPORT PROTEIN-RELATED"/>
    <property type="match status" value="1"/>
</dbReference>
<evidence type="ECO:0000256" key="1">
    <source>
        <dbReference type="ARBA" id="ARBA00004141"/>
    </source>
</evidence>
<evidence type="ECO:0000256" key="7">
    <source>
        <dbReference type="ARBA" id="ARBA00025800"/>
    </source>
</evidence>